<organism evidence="1">
    <name type="scientific">metagenome</name>
    <dbReference type="NCBI Taxonomy" id="256318"/>
    <lineage>
        <taxon>unclassified sequences</taxon>
        <taxon>metagenomes</taxon>
    </lineage>
</organism>
<name>A0A380TIY4_9ZZZZ</name>
<protein>
    <recommendedName>
        <fullName evidence="2">BrnT family toxin</fullName>
    </recommendedName>
</protein>
<dbReference type="Pfam" id="PF04365">
    <property type="entry name" value="BrnT_toxin"/>
    <property type="match status" value="1"/>
</dbReference>
<gene>
    <name evidence="1" type="ORF">DF3PB_660008</name>
</gene>
<sequence>MQDQLAGFDWDAGNGAKCSKHGVSRREIEALFARPIMILPDETHSTHEERLRAIGYTAGGRAVFVVFTLRERDGKTYIRPISARYMHKQEVTHFEKENPTL</sequence>
<dbReference type="InterPro" id="IPR007460">
    <property type="entry name" value="BrnT_toxin"/>
</dbReference>
<proteinExistence type="predicted"/>
<dbReference type="AlphaFoldDB" id="A0A380TIY4"/>
<accession>A0A380TIY4</accession>
<reference evidence="1" key="1">
    <citation type="submission" date="2018-07" db="EMBL/GenBank/DDBJ databases">
        <authorList>
            <person name="Quirk P.G."/>
            <person name="Krulwich T.A."/>
        </authorList>
    </citation>
    <scope>NUCLEOTIDE SEQUENCE</scope>
</reference>
<evidence type="ECO:0000313" key="1">
    <source>
        <dbReference type="EMBL" id="SUS08400.1"/>
    </source>
</evidence>
<dbReference type="Gene3D" id="3.10.450.530">
    <property type="entry name" value="Ribonuclease toxin, BrnT, of type II toxin-antitoxin system"/>
    <property type="match status" value="1"/>
</dbReference>
<evidence type="ECO:0008006" key="2">
    <source>
        <dbReference type="Google" id="ProtNLM"/>
    </source>
</evidence>
<dbReference type="InterPro" id="IPR038573">
    <property type="entry name" value="BrnT_sf"/>
</dbReference>
<dbReference type="EMBL" id="UIDG01000619">
    <property type="protein sequence ID" value="SUS08400.1"/>
    <property type="molecule type" value="Genomic_DNA"/>
</dbReference>